<protein>
    <submittedName>
        <fullName evidence="1">Addiction module toxin RelE</fullName>
    </submittedName>
</protein>
<dbReference type="Gene3D" id="3.30.2310.20">
    <property type="entry name" value="RelE-like"/>
    <property type="match status" value="1"/>
</dbReference>
<dbReference type="SUPFAM" id="SSF143011">
    <property type="entry name" value="RelE-like"/>
    <property type="match status" value="1"/>
</dbReference>
<dbReference type="Proteomes" id="UP000076925">
    <property type="component" value="Unassembled WGS sequence"/>
</dbReference>
<dbReference type="Pfam" id="PF05973">
    <property type="entry name" value="Gp49"/>
    <property type="match status" value="1"/>
</dbReference>
<dbReference type="InterPro" id="IPR009241">
    <property type="entry name" value="HigB-like"/>
</dbReference>
<proteinExistence type="predicted"/>
<name>A0A139WZ55_9CYAN</name>
<reference evidence="1 2" key="1">
    <citation type="journal article" date="2013" name="Genome Biol. Evol.">
        <title>Genomes of Stigonematalean cyanobacteria (subsection V) and the evolution of oxygenic photosynthesis from prokaryotes to plastids.</title>
        <authorList>
            <person name="Dagan T."/>
            <person name="Roettger M."/>
            <person name="Stucken K."/>
            <person name="Landan G."/>
            <person name="Koch R."/>
            <person name="Major P."/>
            <person name="Gould S.B."/>
            <person name="Goremykin V.V."/>
            <person name="Rippka R."/>
            <person name="Tandeau de Marsac N."/>
            <person name="Gugger M."/>
            <person name="Lockhart P.J."/>
            <person name="Allen J.F."/>
            <person name="Brune I."/>
            <person name="Maus I."/>
            <person name="Puhler A."/>
            <person name="Martin W.F."/>
        </authorList>
    </citation>
    <scope>NUCLEOTIDE SEQUENCE [LARGE SCALE GENOMIC DNA]</scope>
    <source>
        <strain evidence="1 2">PCC 7110</strain>
    </source>
</reference>
<dbReference type="InterPro" id="IPR035093">
    <property type="entry name" value="RelE/ParE_toxin_dom_sf"/>
</dbReference>
<dbReference type="STRING" id="128403.WA1_04050"/>
<sequence>MTWEVEFTNEFEMWWMELDESAQVAIDAVVRLLEARGAELPFPYSSKINGSRHSHMRELRVQHKGEPYRILYAFDPRRVAILLLGGNKGGYERWYEENIPKADSLYDEHLEELKTEGLL</sequence>
<keyword evidence="2" id="KW-1185">Reference proteome</keyword>
<dbReference type="EMBL" id="ANNX02000045">
    <property type="protein sequence ID" value="KYC37700.1"/>
    <property type="molecule type" value="Genomic_DNA"/>
</dbReference>
<evidence type="ECO:0000313" key="2">
    <source>
        <dbReference type="Proteomes" id="UP000076925"/>
    </source>
</evidence>
<dbReference type="OrthoDB" id="330810at2"/>
<accession>A0A139WZ55</accession>
<gene>
    <name evidence="1" type="ORF">WA1_04050</name>
</gene>
<evidence type="ECO:0000313" key="1">
    <source>
        <dbReference type="EMBL" id="KYC37700.1"/>
    </source>
</evidence>
<dbReference type="AlphaFoldDB" id="A0A139WZ55"/>
<organism evidence="1 2">
    <name type="scientific">Scytonema hofmannii PCC 7110</name>
    <dbReference type="NCBI Taxonomy" id="128403"/>
    <lineage>
        <taxon>Bacteria</taxon>
        <taxon>Bacillati</taxon>
        <taxon>Cyanobacteriota</taxon>
        <taxon>Cyanophyceae</taxon>
        <taxon>Nostocales</taxon>
        <taxon>Scytonemataceae</taxon>
        <taxon>Scytonema</taxon>
    </lineage>
</organism>
<dbReference type="RefSeq" id="WP_017743346.1">
    <property type="nucleotide sequence ID" value="NZ_KQ976354.1"/>
</dbReference>
<comment type="caution">
    <text evidence="1">The sequence shown here is derived from an EMBL/GenBank/DDBJ whole genome shotgun (WGS) entry which is preliminary data.</text>
</comment>